<dbReference type="EMBL" id="HE717023">
    <property type="protein sequence ID" value="CCG44349.1"/>
    <property type="molecule type" value="Genomic_DNA"/>
</dbReference>
<dbReference type="AlphaFoldDB" id="I0JJN0"/>
<accession>I0JJN0</accession>
<evidence type="ECO:0000313" key="1">
    <source>
        <dbReference type="EMBL" id="CCG44349.1"/>
    </source>
</evidence>
<protein>
    <recommendedName>
        <fullName evidence="3">HPr kinase/phosphorylase C-terminal domain-containing protein</fullName>
    </recommendedName>
</protein>
<dbReference type="KEGG" id="hhd:HBHAL_1988"/>
<proteinExistence type="predicted"/>
<dbReference type="RefSeq" id="WP_014642252.1">
    <property type="nucleotide sequence ID" value="NC_017668.1"/>
</dbReference>
<dbReference type="HOGENOM" id="CLU_1080803_0_0_9"/>
<organism evidence="1 2">
    <name type="scientific">Halobacillus halophilus (strain ATCC 35676 / DSM 2266 / JCM 20832 / KCTC 3685 / LMG 17431 / NBRC 102448 / NCIMB 2269)</name>
    <name type="common">Sporosarcina halophila</name>
    <dbReference type="NCBI Taxonomy" id="866895"/>
    <lineage>
        <taxon>Bacteria</taxon>
        <taxon>Bacillati</taxon>
        <taxon>Bacillota</taxon>
        <taxon>Bacilli</taxon>
        <taxon>Bacillales</taxon>
        <taxon>Bacillaceae</taxon>
        <taxon>Halobacillus</taxon>
    </lineage>
</organism>
<reference evidence="1 2" key="1">
    <citation type="journal article" date="2013" name="Environ. Microbiol.">
        <title>Chloride and organic osmolytes: a hybrid strategy to cope with elevated salinities by the moderately halophilic, chloride-dependent bacterium Halobacillus halophilus.</title>
        <authorList>
            <person name="Saum S.H."/>
            <person name="Pfeiffer F."/>
            <person name="Palm P."/>
            <person name="Rampp M."/>
            <person name="Schuster S.C."/>
            <person name="Muller V."/>
            <person name="Oesterhelt D."/>
        </authorList>
    </citation>
    <scope>NUCLEOTIDE SEQUENCE [LARGE SCALE GENOMIC DNA]</scope>
    <source>
        <strain evidence="2">ATCC 35676 / DSM 2266 / JCM 20832 / KCTC 3685 / LMG 17431 / NBRC 102448 / NCIMB 2269</strain>
    </source>
</reference>
<gene>
    <name evidence="1" type="ordered locus">HBHAL_1988</name>
</gene>
<evidence type="ECO:0008006" key="3">
    <source>
        <dbReference type="Google" id="ProtNLM"/>
    </source>
</evidence>
<dbReference type="PATRIC" id="fig|866895.3.peg.996"/>
<evidence type="ECO:0000313" key="2">
    <source>
        <dbReference type="Proteomes" id="UP000007397"/>
    </source>
</evidence>
<dbReference type="STRING" id="866895.HBHAL_1988"/>
<name>I0JJN0_HALH3</name>
<sequence length="257" mass="29404">MDKLMLAIGDHFIEVTGDYSRSTLLSYDSFFKNGDQKVDLILTLKEGYGDPFRDYEVTITSTEDNIIFRRADYLIQIDVEYRKAELFYYDGLALKHALMNLYSAFIVHHNWGVLLHSSSVIEGSKAHIFSGQSGAGKSTVAKMSQPRDLLSDEATIIKITDDEVKVYPSPFWSELRASHVGEATLSSIQLLYQAKINRKQPLKKSQALVQLIDKVFYWSYSPAQTTQLMTLLKQVVEQVPIHELYFKKDPSFWELIS</sequence>
<dbReference type="Proteomes" id="UP000007397">
    <property type="component" value="Chromosome"/>
</dbReference>
<dbReference type="SUPFAM" id="SSF53795">
    <property type="entry name" value="PEP carboxykinase-like"/>
    <property type="match status" value="1"/>
</dbReference>
<keyword evidence="2" id="KW-1185">Reference proteome</keyword>